<sequence length="543" mass="61325">MEMFCYQCQETLRNEGCVAQGVCGKSPETSNLQDLLIYVLKGISYWSNKARELNVEDESVDFFVAEGLFVTITNVNFDEERIVEYIDEALDKRRIIENKFKEAYVRKYNEKFQETVPDAAEWNPKDNNKYEYLNKAIEVGVLSEPNEDIRSLKNFLVIGLKGVAAYTDHAYVLKHFNEDILAFIEKALAETLREDITVDELINLVLKVGEYGVNAMALLDEANTSTFGNPEITQVYTGTYETPAILVSGHDLLDLYEILEQTKDKGIKVYTHGEMLPANAYPGLKKYDHLAGNFGGSWWKQQQEFEEFGGVIVMTTNCIQKPRNSYKDRIFTTGLVGWPDIQHIPNRKKNGQKDFSPVIKKALEIGPIKKREGKNITIGFAHEQTTKVADKIVEAVKSGKITKFYVMGGCDGRNKDREYYTNFAKDLPQSTVILTAGCAKYRYNMLDLGDIDGIPRVIDAGQCNDSYSLVLTALKLKEAFGLKDINELPIEYNIAWYEQKAVAVLLALLYMGVKGIRLGPTLPAFLSPNVLETVAKTFDIKTI</sequence>
<gene>
    <name evidence="6" type="primary">hcp</name>
    <name evidence="7" type="ORF">X929_04995</name>
</gene>
<dbReference type="InterPro" id="IPR016100">
    <property type="entry name" value="Prismane_a-bundle"/>
</dbReference>
<comment type="cofactor">
    <cofactor evidence="6">
        <name>hybrid [4Fe-2O-2S] cluster</name>
        <dbReference type="ChEBI" id="CHEBI:60519"/>
    </cofactor>
    <text evidence="6">Binds 1 hybrid [4Fe-2O-2S] cluster.</text>
</comment>
<feature type="binding site" evidence="6">
    <location>
        <position position="274"/>
    </location>
    <ligand>
        <name>hybrid [4Fe-2O-2S] cluster</name>
        <dbReference type="ChEBI" id="CHEBI:60519"/>
    </ligand>
</feature>
<dbReference type="RefSeq" id="WP_208317041.1">
    <property type="nucleotide sequence ID" value="NZ_AZRL01000012.1"/>
</dbReference>
<feature type="binding site" evidence="6">
    <location>
        <position position="498"/>
    </location>
    <ligand>
        <name>hybrid [4Fe-2O-2S] cluster</name>
        <dbReference type="ChEBI" id="CHEBI:60519"/>
    </ligand>
</feature>
<dbReference type="Gene3D" id="3.40.50.2030">
    <property type="match status" value="2"/>
</dbReference>
<dbReference type="FunFam" id="3.40.50.2030:FF:000002">
    <property type="entry name" value="Hydroxylamine reductase"/>
    <property type="match status" value="1"/>
</dbReference>
<dbReference type="Proteomes" id="UP000236434">
    <property type="component" value="Unassembled WGS sequence"/>
</dbReference>
<feature type="modified residue" description="Cysteine persulfide" evidence="6">
    <location>
        <position position="410"/>
    </location>
</feature>
<keyword evidence="6" id="KW-0004">4Fe-4S</keyword>
<dbReference type="PIRSF" id="PIRSF000076">
    <property type="entry name" value="HCP"/>
    <property type="match status" value="1"/>
</dbReference>
<dbReference type="GO" id="GO:0005737">
    <property type="term" value="C:cytoplasm"/>
    <property type="evidence" value="ECO:0007669"/>
    <property type="project" value="UniProtKB-SubCell"/>
</dbReference>
<comment type="caution">
    <text evidence="7">The sequence shown here is derived from an EMBL/GenBank/DDBJ whole genome shotgun (WGS) entry which is preliminary data.</text>
</comment>
<evidence type="ECO:0000256" key="5">
    <source>
        <dbReference type="ARBA" id="ARBA00023014"/>
    </source>
</evidence>
<dbReference type="PANTHER" id="PTHR30109:SF0">
    <property type="entry name" value="HYDROXYLAMINE REDUCTASE"/>
    <property type="match status" value="1"/>
</dbReference>
<dbReference type="AlphaFoldDB" id="A0A2K1P0Y6"/>
<organism evidence="7 8">
    <name type="scientific">Petrotoga olearia DSM 13574</name>
    <dbReference type="NCBI Taxonomy" id="1122955"/>
    <lineage>
        <taxon>Bacteria</taxon>
        <taxon>Thermotogati</taxon>
        <taxon>Thermotogota</taxon>
        <taxon>Thermotogae</taxon>
        <taxon>Petrotogales</taxon>
        <taxon>Petrotogaceae</taxon>
        <taxon>Petrotoga</taxon>
    </lineage>
</organism>
<keyword evidence="3 6" id="KW-0560">Oxidoreductase</keyword>
<reference evidence="7 8" key="1">
    <citation type="submission" date="2013-12" db="EMBL/GenBank/DDBJ databases">
        <title>Comparative genomics of Petrotoga isolates.</title>
        <authorList>
            <person name="Nesbo C.L."/>
            <person name="Charchuk R."/>
            <person name="Chow K."/>
        </authorList>
    </citation>
    <scope>NUCLEOTIDE SEQUENCE [LARGE SCALE GENOMIC DNA]</scope>
    <source>
        <strain evidence="7 8">DSM 13574</strain>
    </source>
</reference>
<feature type="binding site" evidence="6">
    <location>
        <position position="318"/>
    </location>
    <ligand>
        <name>hybrid [4Fe-2O-2S] cluster</name>
        <dbReference type="ChEBI" id="CHEBI:60519"/>
    </ligand>
</feature>
<dbReference type="GO" id="GO:0004601">
    <property type="term" value="F:peroxidase activity"/>
    <property type="evidence" value="ECO:0007669"/>
    <property type="project" value="TreeGrafter"/>
</dbReference>
<dbReference type="InterPro" id="IPR010048">
    <property type="entry name" value="Hydroxylam_reduct"/>
</dbReference>
<evidence type="ECO:0000256" key="1">
    <source>
        <dbReference type="ARBA" id="ARBA00022490"/>
    </source>
</evidence>
<feature type="binding site" evidence="6">
    <location>
        <position position="463"/>
    </location>
    <ligand>
        <name>hybrid [4Fe-2O-2S] cluster</name>
        <dbReference type="ChEBI" id="CHEBI:60519"/>
    </ligand>
</feature>
<evidence type="ECO:0000256" key="2">
    <source>
        <dbReference type="ARBA" id="ARBA00022723"/>
    </source>
</evidence>
<dbReference type="GO" id="GO:0042542">
    <property type="term" value="P:response to hydrogen peroxide"/>
    <property type="evidence" value="ECO:0007669"/>
    <property type="project" value="TreeGrafter"/>
</dbReference>
<dbReference type="EC" id="1.7.99.1" evidence="6"/>
<dbReference type="NCBIfam" id="TIGR01703">
    <property type="entry name" value="hybrid_clust"/>
    <property type="match status" value="1"/>
</dbReference>
<dbReference type="FunFam" id="1.20.1270.20:FF:000001">
    <property type="entry name" value="Hydroxylamine reductase"/>
    <property type="match status" value="1"/>
</dbReference>
<feature type="binding site" evidence="6">
    <location>
        <position position="250"/>
    </location>
    <ligand>
        <name>hybrid [4Fe-2O-2S] cluster</name>
        <dbReference type="ChEBI" id="CHEBI:60519"/>
    </ligand>
</feature>
<comment type="cofactor">
    <cofactor evidence="6">
        <name>[4Fe-4S] cluster</name>
        <dbReference type="ChEBI" id="CHEBI:49883"/>
    </cofactor>
    <text evidence="6">Binds 1 [4Fe-4S] cluster.</text>
</comment>
<feature type="binding site" evidence="6">
    <location>
        <position position="5"/>
    </location>
    <ligand>
        <name>[4Fe-4S] cluster</name>
        <dbReference type="ChEBI" id="CHEBI:49883"/>
    </ligand>
</feature>
<feature type="binding site" evidence="6">
    <location>
        <position position="8"/>
    </location>
    <ligand>
        <name>[4Fe-4S] cluster</name>
        <dbReference type="ChEBI" id="CHEBI:49883"/>
    </ligand>
</feature>
<evidence type="ECO:0000256" key="4">
    <source>
        <dbReference type="ARBA" id="ARBA00023004"/>
    </source>
</evidence>
<dbReference type="GO" id="GO:0046872">
    <property type="term" value="F:metal ion binding"/>
    <property type="evidence" value="ECO:0007669"/>
    <property type="project" value="UniProtKB-KW"/>
</dbReference>
<dbReference type="InterPro" id="IPR016099">
    <property type="entry name" value="Prismane-like_a/b-sand"/>
</dbReference>
<dbReference type="GO" id="GO:0050418">
    <property type="term" value="F:hydroxylamine reductase activity"/>
    <property type="evidence" value="ECO:0007669"/>
    <property type="project" value="UniProtKB-UniRule"/>
</dbReference>
<keyword evidence="4 6" id="KW-0408">Iron</keyword>
<dbReference type="PANTHER" id="PTHR30109">
    <property type="entry name" value="HYDROXYLAMINE REDUCTASE"/>
    <property type="match status" value="1"/>
</dbReference>
<evidence type="ECO:0000256" key="3">
    <source>
        <dbReference type="ARBA" id="ARBA00023002"/>
    </source>
</evidence>
<accession>A0A2K1P0Y6</accession>
<keyword evidence="2 6" id="KW-0479">Metal-binding</keyword>
<name>A0A2K1P0Y6_9BACT</name>
<dbReference type="Pfam" id="PF03063">
    <property type="entry name" value="Prismane"/>
    <property type="match status" value="1"/>
</dbReference>
<feature type="binding site" description="via persulfide group" evidence="6">
    <location>
        <position position="410"/>
    </location>
    <ligand>
        <name>hybrid [4Fe-2O-2S] cluster</name>
        <dbReference type="ChEBI" id="CHEBI:60519"/>
    </ligand>
</feature>
<feature type="binding site" evidence="6">
    <location>
        <position position="23"/>
    </location>
    <ligand>
        <name>[4Fe-4S] cluster</name>
        <dbReference type="ChEBI" id="CHEBI:49883"/>
    </ligand>
</feature>
<feature type="binding site" evidence="6">
    <location>
        <position position="438"/>
    </location>
    <ligand>
        <name>hybrid [4Fe-2O-2S] cluster</name>
        <dbReference type="ChEBI" id="CHEBI:60519"/>
    </ligand>
</feature>
<comment type="similarity">
    <text evidence="6">Belongs to the HCP family.</text>
</comment>
<comment type="function">
    <text evidence="6">Catalyzes the reduction of hydroxylamine to form NH(3) and H(2)O.</text>
</comment>
<dbReference type="Gene3D" id="1.20.1270.20">
    <property type="match status" value="2"/>
</dbReference>
<feature type="binding site" evidence="6">
    <location>
        <position position="500"/>
    </location>
    <ligand>
        <name>hybrid [4Fe-2O-2S] cluster</name>
        <dbReference type="ChEBI" id="CHEBI:60519"/>
    </ligand>
</feature>
<dbReference type="EMBL" id="AZRL01000012">
    <property type="protein sequence ID" value="PNR96446.1"/>
    <property type="molecule type" value="Genomic_DNA"/>
</dbReference>
<comment type="catalytic activity">
    <reaction evidence="6">
        <text>A + NH4(+) + H2O = hydroxylamine + AH2 + H(+)</text>
        <dbReference type="Rhea" id="RHEA:22052"/>
        <dbReference type="ChEBI" id="CHEBI:13193"/>
        <dbReference type="ChEBI" id="CHEBI:15377"/>
        <dbReference type="ChEBI" id="CHEBI:15378"/>
        <dbReference type="ChEBI" id="CHEBI:15429"/>
        <dbReference type="ChEBI" id="CHEBI:17499"/>
        <dbReference type="ChEBI" id="CHEBI:28938"/>
        <dbReference type="EC" id="1.7.99.1"/>
    </reaction>
</comment>
<dbReference type="GO" id="GO:0051539">
    <property type="term" value="F:4 iron, 4 sulfur cluster binding"/>
    <property type="evidence" value="ECO:0007669"/>
    <property type="project" value="UniProtKB-KW"/>
</dbReference>
<dbReference type="InterPro" id="IPR004137">
    <property type="entry name" value="HCP/CODH"/>
</dbReference>
<evidence type="ECO:0000313" key="8">
    <source>
        <dbReference type="Proteomes" id="UP000236434"/>
    </source>
</evidence>
<proteinExistence type="inferred from homology"/>
<dbReference type="SUPFAM" id="SSF56821">
    <property type="entry name" value="Prismane protein-like"/>
    <property type="match status" value="1"/>
</dbReference>
<evidence type="ECO:0000313" key="7">
    <source>
        <dbReference type="EMBL" id="PNR96446.1"/>
    </source>
</evidence>
<dbReference type="HAMAP" id="MF_00069">
    <property type="entry name" value="Hydroxylam_reduct"/>
    <property type="match status" value="1"/>
</dbReference>
<keyword evidence="5 6" id="KW-0411">Iron-sulfur</keyword>
<dbReference type="NCBIfam" id="NF003658">
    <property type="entry name" value="PRK05290.1"/>
    <property type="match status" value="1"/>
</dbReference>
<comment type="subcellular location">
    <subcellularLocation>
        <location evidence="6">Cytoplasm</location>
    </subcellularLocation>
</comment>
<dbReference type="InterPro" id="IPR011254">
    <property type="entry name" value="Prismane-like_sf"/>
</dbReference>
<protein>
    <recommendedName>
        <fullName evidence="6">Hydroxylamine reductase</fullName>
        <ecNumber evidence="6">1.7.99.1</ecNumber>
    </recommendedName>
    <alternativeName>
        <fullName evidence="6">Hybrid-cluster protein</fullName>
        <shortName evidence="6">HCP</shortName>
    </alternativeName>
    <alternativeName>
        <fullName evidence="6">Prismane protein</fullName>
    </alternativeName>
</protein>
<feature type="binding site" evidence="6">
    <location>
        <position position="17"/>
    </location>
    <ligand>
        <name>[4Fe-4S] cluster</name>
        <dbReference type="ChEBI" id="CHEBI:49883"/>
    </ligand>
</feature>
<dbReference type="CDD" id="cd01914">
    <property type="entry name" value="HCP"/>
    <property type="match status" value="1"/>
</dbReference>
<evidence type="ECO:0000256" key="6">
    <source>
        <dbReference type="HAMAP-Rule" id="MF_00069"/>
    </source>
</evidence>
<keyword evidence="1 6" id="KW-0963">Cytoplasm</keyword>